<dbReference type="CDD" id="cd01421">
    <property type="entry name" value="IMPCH"/>
    <property type="match status" value="1"/>
</dbReference>
<dbReference type="InterPro" id="IPR024051">
    <property type="entry name" value="AICAR_Tfase_dup_dom_sf"/>
</dbReference>
<proteinExistence type="inferred from homology"/>
<dbReference type="PANTHER" id="PTHR11692:SF0">
    <property type="entry name" value="BIFUNCTIONAL PURINE BIOSYNTHESIS PROTEIN ATIC"/>
    <property type="match status" value="1"/>
</dbReference>
<comment type="pathway">
    <text evidence="1">Purine metabolism; IMP biosynthesis via de novo pathway; IMP from 5-formamido-1-(5-phospho-D-ribosyl)imidazole-4-carboxamide: step 1/1.</text>
</comment>
<dbReference type="GO" id="GO:0004643">
    <property type="term" value="F:phosphoribosylaminoimidazolecarboxamide formyltransferase activity"/>
    <property type="evidence" value="ECO:0007669"/>
    <property type="project" value="UniProtKB-EC"/>
</dbReference>
<dbReference type="InterPro" id="IPR011607">
    <property type="entry name" value="MGS-like_dom"/>
</dbReference>
<feature type="non-terminal residue" evidence="9">
    <location>
        <position position="371"/>
    </location>
</feature>
<keyword evidence="6 9" id="KW-0378">Hydrolase</keyword>
<dbReference type="EC" id="3.5.4.10" evidence="9"/>
<evidence type="ECO:0000256" key="1">
    <source>
        <dbReference type="ARBA" id="ARBA00004844"/>
    </source>
</evidence>
<dbReference type="Pfam" id="PF02142">
    <property type="entry name" value="MGS"/>
    <property type="match status" value="1"/>
</dbReference>
<dbReference type="InterPro" id="IPR036914">
    <property type="entry name" value="MGS-like_dom_sf"/>
</dbReference>
<evidence type="ECO:0000256" key="5">
    <source>
        <dbReference type="ARBA" id="ARBA00022755"/>
    </source>
</evidence>
<organism evidence="9">
    <name type="scientific">uncultured Solirubrobacteraceae bacterium</name>
    <dbReference type="NCBI Taxonomy" id="1162706"/>
    <lineage>
        <taxon>Bacteria</taxon>
        <taxon>Bacillati</taxon>
        <taxon>Actinomycetota</taxon>
        <taxon>Thermoleophilia</taxon>
        <taxon>Solirubrobacterales</taxon>
        <taxon>Solirubrobacteraceae</taxon>
        <taxon>environmental samples</taxon>
    </lineage>
</organism>
<dbReference type="SMART" id="SM00798">
    <property type="entry name" value="AICARFT_IMPCHas"/>
    <property type="match status" value="1"/>
</dbReference>
<dbReference type="FunFam" id="3.40.50.1380:FF:000001">
    <property type="entry name" value="Bifunctional purine biosynthesis protein PurH"/>
    <property type="match status" value="1"/>
</dbReference>
<accession>A0A6J4TW62</accession>
<reference evidence="9" key="1">
    <citation type="submission" date="2020-02" db="EMBL/GenBank/DDBJ databases">
        <authorList>
            <person name="Meier V. D."/>
        </authorList>
    </citation>
    <scope>NUCLEOTIDE SEQUENCE</scope>
    <source>
        <strain evidence="9">AVDCRST_MAG85</strain>
    </source>
</reference>
<keyword evidence="4 9" id="KW-0808">Transferase</keyword>
<keyword evidence="5" id="KW-0658">Purine biosynthesis</keyword>
<evidence type="ECO:0000256" key="7">
    <source>
        <dbReference type="ARBA" id="ARBA00023268"/>
    </source>
</evidence>
<comment type="pathway">
    <text evidence="2">Purine metabolism; IMP biosynthesis via de novo pathway; 5-formamido-1-(5-phospho-D-ribosyl)imidazole-4-carboxamide from 5-amino-1-(5-phospho-D-ribosyl)imidazole-4-carboxamide (10-formyl THF route): step 1/1.</text>
</comment>
<protein>
    <submittedName>
        <fullName evidence="9">IMP cyclohydrolase / Phosphoribosylaminoimidazolecarboxamide formyltransferase</fullName>
        <ecNumber evidence="9">2.1.2.3</ecNumber>
        <ecNumber evidence="9">3.5.4.10</ecNumber>
    </submittedName>
</protein>
<dbReference type="AlphaFoldDB" id="A0A6J4TW62"/>
<keyword evidence="7" id="KW-0511">Multifunctional enzyme</keyword>
<gene>
    <name evidence="9" type="ORF">AVDCRST_MAG85-3760</name>
</gene>
<evidence type="ECO:0000313" key="9">
    <source>
        <dbReference type="EMBL" id="CAA9531979.1"/>
    </source>
</evidence>
<dbReference type="InterPro" id="IPR016193">
    <property type="entry name" value="Cytidine_deaminase-like"/>
</dbReference>
<evidence type="ECO:0000256" key="3">
    <source>
        <dbReference type="ARBA" id="ARBA00007667"/>
    </source>
</evidence>
<dbReference type="SMART" id="SM00851">
    <property type="entry name" value="MGS"/>
    <property type="match status" value="1"/>
</dbReference>
<dbReference type="GO" id="GO:0006189">
    <property type="term" value="P:'de novo' IMP biosynthetic process"/>
    <property type="evidence" value="ECO:0007669"/>
    <property type="project" value="UniProtKB-UniPathway"/>
</dbReference>
<evidence type="ECO:0000256" key="4">
    <source>
        <dbReference type="ARBA" id="ARBA00022679"/>
    </source>
</evidence>
<sequence>MTVATPQPVTVRRALLSVSDKTGIVDFARGLAEQGVEIISTGGTARELANAGIEVRSIEDFTGFPEIMDGRVKTLHPRLYAGLLAVRDHQPHVDAMEEHQIEPVDLVCVNLYPFERTAARRGVRDADVIEQIDIGGPTMIRATAKNHAYTTVVVSPASYDAVLEELATGDGAISPQTRESLGSEAFAYTARYDTSIARWFAERGDDFPDLYVRAFEKVVDLPYGENPHQRAAYYAGVGARMHVLSMIRQHHGKQLSYNNLLDLDASRRVAREFEVPACVIVKHNNPCGVAIGRTAQEAYERAFAADPISAFGGVIVLNRAVDRALAEKLSEQFIEVLFAPAYDDAALEILTQKKNTRILEDNERRVPLAGD</sequence>
<dbReference type="GO" id="GO:0005829">
    <property type="term" value="C:cytosol"/>
    <property type="evidence" value="ECO:0007669"/>
    <property type="project" value="TreeGrafter"/>
</dbReference>
<dbReference type="PROSITE" id="PS51855">
    <property type="entry name" value="MGS"/>
    <property type="match status" value="1"/>
</dbReference>
<evidence type="ECO:0000256" key="6">
    <source>
        <dbReference type="ARBA" id="ARBA00022801"/>
    </source>
</evidence>
<dbReference type="SUPFAM" id="SSF53927">
    <property type="entry name" value="Cytidine deaminase-like"/>
    <property type="match status" value="1"/>
</dbReference>
<feature type="domain" description="MGS-like" evidence="8">
    <location>
        <begin position="5"/>
        <end position="154"/>
    </location>
</feature>
<dbReference type="EMBL" id="CADCVT010000424">
    <property type="protein sequence ID" value="CAA9531979.1"/>
    <property type="molecule type" value="Genomic_DNA"/>
</dbReference>
<dbReference type="NCBIfam" id="NF002049">
    <property type="entry name" value="PRK00881.1"/>
    <property type="match status" value="1"/>
</dbReference>
<dbReference type="EC" id="2.1.2.3" evidence="9"/>
<dbReference type="Gene3D" id="3.40.50.1380">
    <property type="entry name" value="Methylglyoxal synthase-like domain"/>
    <property type="match status" value="1"/>
</dbReference>
<evidence type="ECO:0000256" key="2">
    <source>
        <dbReference type="ARBA" id="ARBA00004954"/>
    </source>
</evidence>
<dbReference type="Gene3D" id="3.40.140.20">
    <property type="match status" value="1"/>
</dbReference>
<dbReference type="GO" id="GO:0003937">
    <property type="term" value="F:IMP cyclohydrolase activity"/>
    <property type="evidence" value="ECO:0007669"/>
    <property type="project" value="UniProtKB-EC"/>
</dbReference>
<dbReference type="UniPathway" id="UPA00074">
    <property type="reaction ID" value="UER00133"/>
</dbReference>
<evidence type="ECO:0000259" key="8">
    <source>
        <dbReference type="PROSITE" id="PS51855"/>
    </source>
</evidence>
<dbReference type="Pfam" id="PF01808">
    <property type="entry name" value="AICARFT_IMPCHas"/>
    <property type="match status" value="1"/>
</dbReference>
<dbReference type="SUPFAM" id="SSF52335">
    <property type="entry name" value="Methylglyoxal synthase-like"/>
    <property type="match status" value="1"/>
</dbReference>
<comment type="similarity">
    <text evidence="3">Belongs to the PurH family.</text>
</comment>
<dbReference type="PANTHER" id="PTHR11692">
    <property type="entry name" value="BIFUNCTIONAL PURINE BIOSYNTHESIS PROTEIN PURH"/>
    <property type="match status" value="1"/>
</dbReference>
<dbReference type="InterPro" id="IPR002695">
    <property type="entry name" value="PurH-like"/>
</dbReference>
<name>A0A6J4TW62_9ACTN</name>